<sequence>MLNTSRKELTKKALLDALVDLLKTNSFDDITTKQLAITAGISRSSFYTHYKDKYEMIDSYQQILFHKLEYVFDKEHENWEHTFEEIFSFLQNEQLLSALLSVNGTKEIQNFIIHKVRKIIVRETLTKAPEIKLSQKEREYHSIFLSHAFFGTCQEWIAKGKKESPKEMTAFILKMLSR</sequence>
<reference evidence="4 6" key="1">
    <citation type="journal article" date="2014" name="Genome Announc.">
        <title>Complete Genome Sequence of a Virulent Strain, Streptococcus iniae ISET0901, Isolated from Diseased Tilapia.</title>
        <authorList>
            <person name="Pridgeon J.W."/>
            <person name="Zhang D."/>
            <person name="Zhang L."/>
        </authorList>
    </citation>
    <scope>NUCLEOTIDE SEQUENCE [LARGE SCALE GENOMIC DNA]</scope>
    <source>
        <strain evidence="4 6">ISET0901</strain>
    </source>
</reference>
<dbReference type="InterPro" id="IPR039532">
    <property type="entry name" value="TetR_C_Firmicutes"/>
</dbReference>
<evidence type="ECO:0000256" key="1">
    <source>
        <dbReference type="ARBA" id="ARBA00023125"/>
    </source>
</evidence>
<dbReference type="Gene3D" id="1.10.357.10">
    <property type="entry name" value="Tetracycline Repressor, domain 2"/>
    <property type="match status" value="1"/>
</dbReference>
<organism evidence="5 7">
    <name type="scientific">Streptococcus iniae</name>
    <name type="common">Streptococcus shiloi</name>
    <dbReference type="NCBI Taxonomy" id="1346"/>
    <lineage>
        <taxon>Bacteria</taxon>
        <taxon>Bacillati</taxon>
        <taxon>Bacillota</taxon>
        <taxon>Bacilli</taxon>
        <taxon>Lactobacillales</taxon>
        <taxon>Streptococcaceae</taxon>
        <taxon>Streptococcus</taxon>
    </lineage>
</organism>
<dbReference type="InterPro" id="IPR001647">
    <property type="entry name" value="HTH_TetR"/>
</dbReference>
<protein>
    <submittedName>
        <fullName evidence="5">TetR family transcriptional regulator</fullName>
    </submittedName>
</protein>
<dbReference type="EMBL" id="QLQD01000086">
    <property type="protein sequence ID" value="RLU54566.1"/>
    <property type="molecule type" value="Genomic_DNA"/>
</dbReference>
<dbReference type="Proteomes" id="UP000269148">
    <property type="component" value="Unassembled WGS sequence"/>
</dbReference>
<dbReference type="InterPro" id="IPR009057">
    <property type="entry name" value="Homeodomain-like_sf"/>
</dbReference>
<dbReference type="AlphaFoldDB" id="A0A3L8G9Z0"/>
<dbReference type="PANTHER" id="PTHR43479">
    <property type="entry name" value="ACREF/ENVCD OPERON REPRESSOR-RELATED"/>
    <property type="match status" value="1"/>
</dbReference>
<feature type="DNA-binding region" description="H-T-H motif" evidence="2">
    <location>
        <begin position="31"/>
        <end position="50"/>
    </location>
</feature>
<evidence type="ECO:0000259" key="3">
    <source>
        <dbReference type="PROSITE" id="PS50977"/>
    </source>
</evidence>
<dbReference type="SUPFAM" id="SSF46689">
    <property type="entry name" value="Homeodomain-like"/>
    <property type="match status" value="1"/>
</dbReference>
<dbReference type="Pfam" id="PF00440">
    <property type="entry name" value="TetR_N"/>
    <property type="match status" value="1"/>
</dbReference>
<dbReference type="PROSITE" id="PS50977">
    <property type="entry name" value="HTH_TETR_2"/>
    <property type="match status" value="1"/>
</dbReference>
<dbReference type="KEGG" id="sio:DW64_10050"/>
<evidence type="ECO:0000313" key="5">
    <source>
        <dbReference type="EMBL" id="RLU54566.1"/>
    </source>
</evidence>
<keyword evidence="1 2" id="KW-0238">DNA-binding</keyword>
<dbReference type="KEGG" id="siz:SI82_09975"/>
<dbReference type="KEGG" id="siq:DQ08_10065"/>
<dbReference type="GO" id="GO:0003677">
    <property type="term" value="F:DNA binding"/>
    <property type="evidence" value="ECO:0007669"/>
    <property type="project" value="UniProtKB-UniRule"/>
</dbReference>
<evidence type="ECO:0000313" key="4">
    <source>
        <dbReference type="EMBL" id="AHY16762.1"/>
    </source>
</evidence>
<reference evidence="5 7" key="2">
    <citation type="submission" date="2018-06" db="EMBL/GenBank/DDBJ databases">
        <title>Mutators as drivers of adaptation in pathogenic bacteria and a risk factor for host jumps and vaccine escape.</title>
        <authorList>
            <person name="Barnes A.C."/>
            <person name="Silayeva O."/>
        </authorList>
    </citation>
    <scope>NUCLEOTIDE SEQUENCE [LARGE SCALE GENOMIC DNA]</scope>
    <source>
        <strain evidence="5 7">QMA0445</strain>
    </source>
</reference>
<dbReference type="PANTHER" id="PTHR43479:SF7">
    <property type="entry name" value="TETR-FAMILY TRANSCRIPTIONAL REGULATOR"/>
    <property type="match status" value="1"/>
</dbReference>
<dbReference type="STRING" id="1346.BMF34_10010"/>
<dbReference type="InterPro" id="IPR050624">
    <property type="entry name" value="HTH-type_Tx_Regulator"/>
</dbReference>
<keyword evidence="6" id="KW-1185">Reference proteome</keyword>
<feature type="domain" description="HTH tetR-type" evidence="3">
    <location>
        <begin position="8"/>
        <end position="68"/>
    </location>
</feature>
<evidence type="ECO:0000313" key="6">
    <source>
        <dbReference type="Proteomes" id="UP000025245"/>
    </source>
</evidence>
<dbReference type="Proteomes" id="UP000025245">
    <property type="component" value="Chromosome"/>
</dbReference>
<gene>
    <name evidence="5" type="ORF">DIY07_10245</name>
    <name evidence="4" type="ORF">DQ08_10065</name>
</gene>
<evidence type="ECO:0000256" key="2">
    <source>
        <dbReference type="PROSITE-ProRule" id="PRU00335"/>
    </source>
</evidence>
<dbReference type="GeneID" id="35765517"/>
<name>A0A3L8G9Z0_STRIN</name>
<dbReference type="RefSeq" id="WP_003100492.1">
    <property type="nucleotide sequence ID" value="NZ_CP010783.1"/>
</dbReference>
<evidence type="ECO:0000313" key="7">
    <source>
        <dbReference type="Proteomes" id="UP000269148"/>
    </source>
</evidence>
<dbReference type="EMBL" id="CP007586">
    <property type="protein sequence ID" value="AHY16762.1"/>
    <property type="molecule type" value="Genomic_DNA"/>
</dbReference>
<proteinExistence type="predicted"/>
<accession>A0A3L8G9Z0</accession>
<dbReference type="SMR" id="A0A3L8G9Z0"/>
<dbReference type="Pfam" id="PF14278">
    <property type="entry name" value="TetR_C_8"/>
    <property type="match status" value="1"/>
</dbReference>
<dbReference type="OrthoDB" id="9810250at2"/>